<evidence type="ECO:0000313" key="3">
    <source>
        <dbReference type="Proteomes" id="UP000036406"/>
    </source>
</evidence>
<keyword evidence="3" id="KW-1185">Reference proteome</keyword>
<sequence>MFQLIFKGECVAGTDPAAARSNAQQLFKANDAQLDRMFSGKPVVIRNQLDQAEAEKYRALLQKHGMRSYVQAMAPVQAGAQAQTARSNSAPQSAAASKPPPRKASSPFAVNQASGSGLPIAGERTDAVLAGSALTLDPPGVSLAESVPVEVPSFDHLDAWSLAPAGSDIGSKEELPPPIVPDTSHLAVDPLPSDEKNPR</sequence>
<dbReference type="PATRIC" id="fig|330734.3.peg.597"/>
<dbReference type="AlphaFoldDB" id="A0A0H4I8S4"/>
<dbReference type="EMBL" id="CP011494">
    <property type="protein sequence ID" value="AKO51457.1"/>
    <property type="molecule type" value="Genomic_DNA"/>
</dbReference>
<accession>A0A0H4I8S4</accession>
<organism evidence="2 3">
    <name type="scientific">Marinobacter psychrophilus</name>
    <dbReference type="NCBI Taxonomy" id="330734"/>
    <lineage>
        <taxon>Bacteria</taxon>
        <taxon>Pseudomonadati</taxon>
        <taxon>Pseudomonadota</taxon>
        <taxon>Gammaproteobacteria</taxon>
        <taxon>Pseudomonadales</taxon>
        <taxon>Marinobacteraceae</taxon>
        <taxon>Marinobacter</taxon>
    </lineage>
</organism>
<reference evidence="2 3" key="1">
    <citation type="submission" date="2015-05" db="EMBL/GenBank/DDBJ databases">
        <title>Complete genome of Marinobacter psychrophilus strain 20041T isolated from sea-ice of the Canadian Basin.</title>
        <authorList>
            <person name="Song L."/>
            <person name="Ren L."/>
            <person name="Yu Y."/>
            <person name="Wang X."/>
        </authorList>
    </citation>
    <scope>NUCLEOTIDE SEQUENCE [LARGE SCALE GENOMIC DNA]</scope>
    <source>
        <strain evidence="2 3">20041</strain>
    </source>
</reference>
<feature type="region of interest" description="Disordered" evidence="1">
    <location>
        <begin position="162"/>
        <end position="199"/>
    </location>
</feature>
<dbReference type="KEGG" id="mpq:ABA45_02665"/>
<name>A0A0H4I8S4_9GAMM</name>
<evidence type="ECO:0000313" key="2">
    <source>
        <dbReference type="EMBL" id="AKO51457.1"/>
    </source>
</evidence>
<dbReference type="Proteomes" id="UP000036406">
    <property type="component" value="Chromosome"/>
</dbReference>
<feature type="region of interest" description="Disordered" evidence="1">
    <location>
        <begin position="81"/>
        <end position="117"/>
    </location>
</feature>
<evidence type="ECO:0000256" key="1">
    <source>
        <dbReference type="SAM" id="MobiDB-lite"/>
    </source>
</evidence>
<gene>
    <name evidence="2" type="ORF">ABA45_02665</name>
</gene>
<dbReference type="STRING" id="330734.ABA45_02665"/>
<proteinExistence type="predicted"/>
<feature type="compositionally biased region" description="Low complexity" evidence="1">
    <location>
        <begin position="85"/>
        <end position="107"/>
    </location>
</feature>
<protein>
    <submittedName>
        <fullName evidence="2">Uncharacterized protein</fullName>
    </submittedName>
</protein>
<dbReference type="RefSeq" id="WP_048384233.1">
    <property type="nucleotide sequence ID" value="NZ_CP011494.1"/>
</dbReference>